<dbReference type="Proteomes" id="UP000064967">
    <property type="component" value="Chromosome"/>
</dbReference>
<feature type="region of interest" description="Disordered" evidence="1">
    <location>
        <begin position="1"/>
        <end position="59"/>
    </location>
</feature>
<dbReference type="STRING" id="1391654.AKJ09_03078"/>
<evidence type="ECO:0000256" key="1">
    <source>
        <dbReference type="SAM" id="MobiDB-lite"/>
    </source>
</evidence>
<accession>A0A0K1PTF4</accession>
<sequence length="59" mass="6563">MVRHHRRRLGGRKAPTACLRIAREGDGRRRNGAENQGGPENLSHHALPRGPSGEPAYER</sequence>
<name>A0A0K1PTF4_9BACT</name>
<organism evidence="2 3">
    <name type="scientific">Labilithrix luteola</name>
    <dbReference type="NCBI Taxonomy" id="1391654"/>
    <lineage>
        <taxon>Bacteria</taxon>
        <taxon>Pseudomonadati</taxon>
        <taxon>Myxococcota</taxon>
        <taxon>Polyangia</taxon>
        <taxon>Polyangiales</taxon>
        <taxon>Labilitrichaceae</taxon>
        <taxon>Labilithrix</taxon>
    </lineage>
</organism>
<protein>
    <submittedName>
        <fullName evidence="2">Uncharacterized protein</fullName>
    </submittedName>
</protein>
<evidence type="ECO:0000313" key="2">
    <source>
        <dbReference type="EMBL" id="AKU96414.1"/>
    </source>
</evidence>
<feature type="compositionally biased region" description="Basic residues" evidence="1">
    <location>
        <begin position="1"/>
        <end position="11"/>
    </location>
</feature>
<evidence type="ECO:0000313" key="3">
    <source>
        <dbReference type="Proteomes" id="UP000064967"/>
    </source>
</evidence>
<dbReference type="AlphaFoldDB" id="A0A0K1PTF4"/>
<gene>
    <name evidence="2" type="ORF">AKJ09_03078</name>
</gene>
<dbReference type="KEGG" id="llu:AKJ09_03078"/>
<proteinExistence type="predicted"/>
<reference evidence="2 3" key="1">
    <citation type="submission" date="2015-08" db="EMBL/GenBank/DDBJ databases">
        <authorList>
            <person name="Babu N.S."/>
            <person name="Beckwith C.J."/>
            <person name="Beseler K.G."/>
            <person name="Brison A."/>
            <person name="Carone J.V."/>
            <person name="Caskin T.P."/>
            <person name="Diamond M."/>
            <person name="Durham M.E."/>
            <person name="Foxe J.M."/>
            <person name="Go M."/>
            <person name="Henderson B.A."/>
            <person name="Jones I.B."/>
            <person name="McGettigan J.A."/>
            <person name="Micheletti S.J."/>
            <person name="Nasrallah M.E."/>
            <person name="Ortiz D."/>
            <person name="Piller C.R."/>
            <person name="Privatt S.R."/>
            <person name="Schneider S.L."/>
            <person name="Sharp S."/>
            <person name="Smith T.C."/>
            <person name="Stanton J.D."/>
            <person name="Ullery H.E."/>
            <person name="Wilson R.J."/>
            <person name="Serrano M.G."/>
            <person name="Buck G."/>
            <person name="Lee V."/>
            <person name="Wang Y."/>
            <person name="Carvalho R."/>
            <person name="Voegtly L."/>
            <person name="Shi R."/>
            <person name="Duckworth R."/>
            <person name="Johnson A."/>
            <person name="Loviza R."/>
            <person name="Walstead R."/>
            <person name="Shah Z."/>
            <person name="Kiflezghi M."/>
            <person name="Wade K."/>
            <person name="Ball S.L."/>
            <person name="Bradley K.W."/>
            <person name="Asai D.J."/>
            <person name="Bowman C.A."/>
            <person name="Russell D.A."/>
            <person name="Pope W.H."/>
            <person name="Jacobs-Sera D."/>
            <person name="Hendrix R.W."/>
            <person name="Hatfull G.F."/>
        </authorList>
    </citation>
    <scope>NUCLEOTIDE SEQUENCE [LARGE SCALE GENOMIC DNA]</scope>
    <source>
        <strain evidence="2 3">DSM 27648</strain>
    </source>
</reference>
<feature type="compositionally biased region" description="Basic and acidic residues" evidence="1">
    <location>
        <begin position="21"/>
        <end position="32"/>
    </location>
</feature>
<dbReference type="EMBL" id="CP012333">
    <property type="protein sequence ID" value="AKU96414.1"/>
    <property type="molecule type" value="Genomic_DNA"/>
</dbReference>
<keyword evidence="3" id="KW-1185">Reference proteome</keyword>